<evidence type="ECO:0000256" key="1">
    <source>
        <dbReference type="SAM" id="MobiDB-lite"/>
    </source>
</evidence>
<evidence type="ECO:0000313" key="3">
    <source>
        <dbReference type="Proteomes" id="UP000623467"/>
    </source>
</evidence>
<keyword evidence="3" id="KW-1185">Reference proteome</keyword>
<dbReference type="InterPro" id="IPR035810">
    <property type="entry name" value="PEBP_euk"/>
</dbReference>
<sequence>MLRLGRLCARPLRRHATTNELGLASTRSALSTDITRHASTSTSGSTASKKTPPPLPGKNKAAVSSSSKSALNPKPRASAETATAPPKKVHEPKQPKHGRLTRKARPPRPTKWRKPPPRRIRMRTTLRTARRRVYLSRAFNDPRARVARFRLGFHALHHAEPLRRGRRGRLPSWLRNELAKKGELQTRRTRKRYGRPEISLKRPRRWNMPLPAGVLPAYDEALKLIQKDAWNVQKEAKVMRREVDRLHRVLSGEVEGEKVEGEARTAMEAELEAKREKLHVLDVQSEVNLPEVRWSVANAMADMRIPSHRHLVEQRWRKDGDLDLLMERLHQMKVLPDVLPVLHPSIDLHVTARLMPEHFESLMKRNRFQRRVNTFKEVIPGNYLTPRQTRVPPKLYANVFHTDVRLYTMLLVDPDVPDPENKTYTTFLHWLKPNIPLSATHTGRIPLLNTHTRYIPPHPQRGTPYHRYTLLLLPQPPQPGMKYTRNTEALLTAQQARLTQSILDAAAMEAKRAEEVAKAVGEARVLKGTTGRTPGRPQHPTHPNAALPHPASSEDPLANVVTLSQRIDVPVIPDEQRLHFNVRAFAKQYGLNGAMGGGAHMWREVWDKYVGAVYRYELHKPQPMYGRPPREDPQREAHSAPTRQRYRLGA</sequence>
<dbReference type="CDD" id="cd00866">
    <property type="entry name" value="PEBP_euk"/>
    <property type="match status" value="1"/>
</dbReference>
<dbReference type="InterPro" id="IPR008914">
    <property type="entry name" value="PEBP"/>
</dbReference>
<dbReference type="Gene3D" id="1.20.58.1180">
    <property type="match status" value="1"/>
</dbReference>
<proteinExistence type="predicted"/>
<dbReference type="AlphaFoldDB" id="A0A8H6YZ83"/>
<dbReference type="PANTHER" id="PTHR11362:SF82">
    <property type="entry name" value="PHOSPHATIDYLETHANOLAMINE-BINDING PROTEIN 4"/>
    <property type="match status" value="1"/>
</dbReference>
<dbReference type="PANTHER" id="PTHR11362">
    <property type="entry name" value="PHOSPHATIDYLETHANOLAMINE-BINDING PROTEIN"/>
    <property type="match status" value="1"/>
</dbReference>
<name>A0A8H6YZ83_9AGAR</name>
<feature type="compositionally biased region" description="Basic residues" evidence="1">
    <location>
        <begin position="95"/>
        <end position="117"/>
    </location>
</feature>
<feature type="region of interest" description="Disordered" evidence="1">
    <location>
        <begin position="527"/>
        <end position="555"/>
    </location>
</feature>
<dbReference type="OrthoDB" id="2153661at2759"/>
<feature type="region of interest" description="Disordered" evidence="1">
    <location>
        <begin position="622"/>
        <end position="650"/>
    </location>
</feature>
<evidence type="ECO:0000313" key="2">
    <source>
        <dbReference type="EMBL" id="KAF7367459.1"/>
    </source>
</evidence>
<dbReference type="Gene3D" id="3.90.280.10">
    <property type="entry name" value="PEBP-like"/>
    <property type="match status" value="2"/>
</dbReference>
<dbReference type="EMBL" id="JACAZH010000005">
    <property type="protein sequence ID" value="KAF7367459.1"/>
    <property type="molecule type" value="Genomic_DNA"/>
</dbReference>
<dbReference type="SUPFAM" id="SSF49777">
    <property type="entry name" value="PEBP-like"/>
    <property type="match status" value="1"/>
</dbReference>
<reference evidence="2" key="1">
    <citation type="submission" date="2020-05" db="EMBL/GenBank/DDBJ databases">
        <title>Mycena genomes resolve the evolution of fungal bioluminescence.</title>
        <authorList>
            <person name="Tsai I.J."/>
        </authorList>
    </citation>
    <scope>NUCLEOTIDE SEQUENCE</scope>
    <source>
        <strain evidence="2">160909Yilan</strain>
    </source>
</reference>
<dbReference type="Proteomes" id="UP000623467">
    <property type="component" value="Unassembled WGS sequence"/>
</dbReference>
<protein>
    <recommendedName>
        <fullName evidence="4">PEBP-like protein</fullName>
    </recommendedName>
</protein>
<comment type="caution">
    <text evidence="2">The sequence shown here is derived from an EMBL/GenBank/DDBJ whole genome shotgun (WGS) entry which is preliminary data.</text>
</comment>
<dbReference type="InterPro" id="IPR036610">
    <property type="entry name" value="PEBP-like_sf"/>
</dbReference>
<evidence type="ECO:0008006" key="4">
    <source>
        <dbReference type="Google" id="ProtNLM"/>
    </source>
</evidence>
<feature type="compositionally biased region" description="Basic and acidic residues" evidence="1">
    <location>
        <begin position="628"/>
        <end position="638"/>
    </location>
</feature>
<feature type="compositionally biased region" description="Low complexity" evidence="1">
    <location>
        <begin position="58"/>
        <end position="70"/>
    </location>
</feature>
<gene>
    <name evidence="2" type="ORF">MSAN_00808700</name>
</gene>
<organism evidence="2 3">
    <name type="scientific">Mycena sanguinolenta</name>
    <dbReference type="NCBI Taxonomy" id="230812"/>
    <lineage>
        <taxon>Eukaryota</taxon>
        <taxon>Fungi</taxon>
        <taxon>Dikarya</taxon>
        <taxon>Basidiomycota</taxon>
        <taxon>Agaricomycotina</taxon>
        <taxon>Agaricomycetes</taxon>
        <taxon>Agaricomycetidae</taxon>
        <taxon>Agaricales</taxon>
        <taxon>Marasmiineae</taxon>
        <taxon>Mycenaceae</taxon>
        <taxon>Mycena</taxon>
    </lineage>
</organism>
<accession>A0A8H6YZ83</accession>
<feature type="compositionally biased region" description="Low complexity" evidence="1">
    <location>
        <begin position="38"/>
        <end position="50"/>
    </location>
</feature>
<feature type="region of interest" description="Disordered" evidence="1">
    <location>
        <begin position="19"/>
        <end position="117"/>
    </location>
</feature>
<dbReference type="Pfam" id="PF01161">
    <property type="entry name" value="PBP"/>
    <property type="match status" value="1"/>
</dbReference>